<evidence type="ECO:0000256" key="1">
    <source>
        <dbReference type="ARBA" id="ARBA00005695"/>
    </source>
</evidence>
<dbReference type="PIRSF" id="PIRSF002741">
    <property type="entry name" value="MppA"/>
    <property type="match status" value="1"/>
</dbReference>
<keyword evidence="2" id="KW-0813">Transport</keyword>
<dbReference type="RefSeq" id="WP_310017829.1">
    <property type="nucleotide sequence ID" value="NZ_JAVDUM010000003.1"/>
</dbReference>
<keyword evidence="7" id="KW-1185">Reference proteome</keyword>
<comment type="caution">
    <text evidence="6">The sequence shown here is derived from an EMBL/GenBank/DDBJ whole genome shotgun (WGS) entry which is preliminary data.</text>
</comment>
<name>A0ABU1S9D7_9MICO</name>
<feature type="signal peptide" evidence="4">
    <location>
        <begin position="1"/>
        <end position="26"/>
    </location>
</feature>
<dbReference type="PANTHER" id="PTHR30290">
    <property type="entry name" value="PERIPLASMIC BINDING COMPONENT OF ABC TRANSPORTER"/>
    <property type="match status" value="1"/>
</dbReference>
<feature type="domain" description="Solute-binding protein family 5" evidence="5">
    <location>
        <begin position="92"/>
        <end position="459"/>
    </location>
</feature>
<evidence type="ECO:0000256" key="3">
    <source>
        <dbReference type="ARBA" id="ARBA00022729"/>
    </source>
</evidence>
<protein>
    <submittedName>
        <fullName evidence="6">ABC-type transport system substrate-binding protein</fullName>
    </submittedName>
</protein>
<proteinExistence type="inferred from homology"/>
<dbReference type="PANTHER" id="PTHR30290:SF9">
    <property type="entry name" value="OLIGOPEPTIDE-BINDING PROTEIN APPA"/>
    <property type="match status" value="1"/>
</dbReference>
<dbReference type="Gene3D" id="3.40.190.10">
    <property type="entry name" value="Periplasmic binding protein-like II"/>
    <property type="match status" value="1"/>
</dbReference>
<dbReference type="EMBL" id="JAVDUM010000003">
    <property type="protein sequence ID" value="MDR6866222.1"/>
    <property type="molecule type" value="Genomic_DNA"/>
</dbReference>
<evidence type="ECO:0000256" key="4">
    <source>
        <dbReference type="SAM" id="SignalP"/>
    </source>
</evidence>
<comment type="similarity">
    <text evidence="1">Belongs to the bacterial solute-binding protein 5 family.</text>
</comment>
<evidence type="ECO:0000313" key="6">
    <source>
        <dbReference type="EMBL" id="MDR6866222.1"/>
    </source>
</evidence>
<dbReference type="InterPro" id="IPR039424">
    <property type="entry name" value="SBP_5"/>
</dbReference>
<feature type="chain" id="PRO_5045685230" evidence="4">
    <location>
        <begin position="27"/>
        <end position="543"/>
    </location>
</feature>
<gene>
    <name evidence="6" type="ORF">J2Y69_000814</name>
</gene>
<evidence type="ECO:0000313" key="7">
    <source>
        <dbReference type="Proteomes" id="UP001259347"/>
    </source>
</evidence>
<dbReference type="Pfam" id="PF00496">
    <property type="entry name" value="SBP_bac_5"/>
    <property type="match status" value="1"/>
</dbReference>
<evidence type="ECO:0000259" key="5">
    <source>
        <dbReference type="Pfam" id="PF00496"/>
    </source>
</evidence>
<dbReference type="Proteomes" id="UP001259347">
    <property type="component" value="Unassembled WGS sequence"/>
</dbReference>
<accession>A0ABU1S9D7</accession>
<keyword evidence="3 4" id="KW-0732">Signal</keyword>
<dbReference type="Gene3D" id="3.10.105.10">
    <property type="entry name" value="Dipeptide-binding Protein, Domain 3"/>
    <property type="match status" value="1"/>
</dbReference>
<organism evidence="6 7">
    <name type="scientific">Microbacterium resistens</name>
    <dbReference type="NCBI Taxonomy" id="156977"/>
    <lineage>
        <taxon>Bacteria</taxon>
        <taxon>Bacillati</taxon>
        <taxon>Actinomycetota</taxon>
        <taxon>Actinomycetes</taxon>
        <taxon>Micrococcales</taxon>
        <taxon>Microbacteriaceae</taxon>
        <taxon>Microbacterium</taxon>
    </lineage>
</organism>
<dbReference type="CDD" id="cd00995">
    <property type="entry name" value="PBP2_NikA_DppA_OppA_like"/>
    <property type="match status" value="1"/>
</dbReference>
<dbReference type="PROSITE" id="PS51257">
    <property type="entry name" value="PROKAR_LIPOPROTEIN"/>
    <property type="match status" value="1"/>
</dbReference>
<dbReference type="SUPFAM" id="SSF53850">
    <property type="entry name" value="Periplasmic binding protein-like II"/>
    <property type="match status" value="1"/>
</dbReference>
<evidence type="ECO:0000256" key="2">
    <source>
        <dbReference type="ARBA" id="ARBA00022448"/>
    </source>
</evidence>
<reference evidence="6 7" key="1">
    <citation type="submission" date="2023-07" db="EMBL/GenBank/DDBJ databases">
        <title>Sorghum-associated microbial communities from plants grown in Nebraska, USA.</title>
        <authorList>
            <person name="Schachtman D."/>
        </authorList>
    </citation>
    <scope>NUCLEOTIDE SEQUENCE [LARGE SCALE GENOMIC DNA]</scope>
    <source>
        <strain evidence="6 7">2980</strain>
    </source>
</reference>
<dbReference type="InterPro" id="IPR030678">
    <property type="entry name" value="Peptide/Ni-bd"/>
</dbReference>
<dbReference type="InterPro" id="IPR000914">
    <property type="entry name" value="SBP_5_dom"/>
</dbReference>
<sequence length="543" mass="57482">MRLLRNRLLAVSIVAAASLTFAGCSAASGPTSGGSSTPSAQTASTENPVFAQAVQITSLAPMGKQPQGYPSGYEAAFAIYDGLVRLGADMTFQPDLAESWETSADGLTWTFRLREGVTFHDGASFSSANVVDYFTRMLDPEYNLSAYSLWAPIASVAAVDANTVAITTKKPYAALLNTLAHGSALIPSIELVAAGEAKATLDAVGTGAYELKTFEPGSTLVLAANEDYFGEKPQYETITYSYVGDASGRLAGLQAGQADVVGSVPVEQAKALESSPQTRVISFPGLQAFGIGMSQANPLLADPTVRQALNAAVDVDAIVKAVLRGFAEPLTSPLAARTNGHTDVGKPSYDKDKALSLLKEAGFQADGEGKLSKDGKPFTLRLRTPDGMYANDVLVAQAVQAQLADLGIDVEIQKVDKSTFWAGIKVAKSAVDYDLVLFGFNPSHGSGALQLDIMYRSNPTEDAVNGWNFTWYSNPEADALIDQAMTTVDVAAQQKAMDEAQKIVWDDAPYIWLYSPNILVGYNDKAATPVVLPVGFVLPSRTS</sequence>